<dbReference type="AlphaFoldDB" id="A0A2N5XR34"/>
<sequence length="84" mass="9158">MRNKTLAHQLIADRLPRIAAQLQELAEQQSLKIDITPEIGGETAQLAMSGPNIMSQQFGDRETQASASISRLLQSLAQIGRQSS</sequence>
<evidence type="ECO:0000313" key="2">
    <source>
        <dbReference type="Proteomes" id="UP000234881"/>
    </source>
</evidence>
<keyword evidence="2" id="KW-1185">Reference proteome</keyword>
<comment type="caution">
    <text evidence="1">The sequence shown here is derived from an EMBL/GenBank/DDBJ whole genome shotgun (WGS) entry which is preliminary data.</text>
</comment>
<proteinExistence type="predicted"/>
<dbReference type="Proteomes" id="UP000234881">
    <property type="component" value="Unassembled WGS sequence"/>
</dbReference>
<evidence type="ECO:0000313" key="1">
    <source>
        <dbReference type="EMBL" id="PLW76959.1"/>
    </source>
</evidence>
<name>A0A2N5XR34_9HYPH</name>
<dbReference type="RefSeq" id="WP_101534248.1">
    <property type="nucleotide sequence ID" value="NZ_PKUQ01000022.1"/>
</dbReference>
<protein>
    <submittedName>
        <fullName evidence="1">Uncharacterized protein</fullName>
    </submittedName>
</protein>
<reference evidence="1 2" key="1">
    <citation type="submission" date="2018-01" db="EMBL/GenBank/DDBJ databases">
        <title>The draft genome sequence of Cohaesibacter sp. H1304.</title>
        <authorList>
            <person name="Wang N.-N."/>
            <person name="Du Z.-J."/>
        </authorList>
    </citation>
    <scope>NUCLEOTIDE SEQUENCE [LARGE SCALE GENOMIC DNA]</scope>
    <source>
        <strain evidence="1 2">H1304</strain>
    </source>
</reference>
<accession>A0A2N5XR34</accession>
<gene>
    <name evidence="1" type="ORF">C0081_13010</name>
</gene>
<organism evidence="1 2">
    <name type="scientific">Cohaesibacter celericrescens</name>
    <dbReference type="NCBI Taxonomy" id="2067669"/>
    <lineage>
        <taxon>Bacteria</taxon>
        <taxon>Pseudomonadati</taxon>
        <taxon>Pseudomonadota</taxon>
        <taxon>Alphaproteobacteria</taxon>
        <taxon>Hyphomicrobiales</taxon>
        <taxon>Cohaesibacteraceae</taxon>
    </lineage>
</organism>
<dbReference type="EMBL" id="PKUQ01000022">
    <property type="protein sequence ID" value="PLW76959.1"/>
    <property type="molecule type" value="Genomic_DNA"/>
</dbReference>